<keyword evidence="4" id="KW-0808">Transferase</keyword>
<organism evidence="9 10">
    <name type="scientific">Coralloluteibacterium stylophorae</name>
    <dbReference type="NCBI Taxonomy" id="1776034"/>
    <lineage>
        <taxon>Bacteria</taxon>
        <taxon>Pseudomonadati</taxon>
        <taxon>Pseudomonadota</taxon>
        <taxon>Gammaproteobacteria</taxon>
        <taxon>Lysobacterales</taxon>
        <taxon>Lysobacteraceae</taxon>
        <taxon>Coralloluteibacterium</taxon>
    </lineage>
</organism>
<protein>
    <recommendedName>
        <fullName evidence="2">histidine kinase</fullName>
        <ecNumber evidence="2">2.7.13.3</ecNumber>
    </recommendedName>
</protein>
<dbReference type="InterPro" id="IPR036890">
    <property type="entry name" value="HATPase_C_sf"/>
</dbReference>
<dbReference type="Pfam" id="PF02518">
    <property type="entry name" value="HATPase_c"/>
    <property type="match status" value="1"/>
</dbReference>
<dbReference type="GO" id="GO:0007234">
    <property type="term" value="P:osmosensory signaling via phosphorelay pathway"/>
    <property type="evidence" value="ECO:0007669"/>
    <property type="project" value="TreeGrafter"/>
</dbReference>
<dbReference type="SMART" id="SM00387">
    <property type="entry name" value="HATPase_c"/>
    <property type="match status" value="1"/>
</dbReference>
<dbReference type="NCBIfam" id="TIGR00229">
    <property type="entry name" value="sensory_box"/>
    <property type="match status" value="1"/>
</dbReference>
<dbReference type="InterPro" id="IPR000014">
    <property type="entry name" value="PAS"/>
</dbReference>
<accession>A0AAP2C6M6</accession>
<evidence type="ECO:0000256" key="4">
    <source>
        <dbReference type="ARBA" id="ARBA00022679"/>
    </source>
</evidence>
<feature type="transmembrane region" description="Helical" evidence="7">
    <location>
        <begin position="187"/>
        <end position="206"/>
    </location>
</feature>
<evidence type="ECO:0000256" key="3">
    <source>
        <dbReference type="ARBA" id="ARBA00022553"/>
    </source>
</evidence>
<dbReference type="GO" id="GO:0000156">
    <property type="term" value="F:phosphorelay response regulator activity"/>
    <property type="evidence" value="ECO:0007669"/>
    <property type="project" value="TreeGrafter"/>
</dbReference>
<evidence type="ECO:0000256" key="6">
    <source>
        <dbReference type="ARBA" id="ARBA00023136"/>
    </source>
</evidence>
<keyword evidence="3" id="KW-0597">Phosphoprotein</keyword>
<sequence length="594" mass="66122">MAVSVAQDGFRLRLGLLAAAVILIVTVPFWLSRQETDRALASSEWVAHTSEVRSALNDLLYGIRDSEAVVYRYRLGLLDTLDRATIAQNRDSVLEGLQRVALLTRDDSNQQVRVGELRSMLQARLRLIDEAVVAIEAGDIAAADVAMITAVQEFPFRPLAESLLRDEEAKLQQREAAAASNVKRLDVINVVAMLLQLALLAVVLMLTERQLRHRLAAERASQQAIARAQAIFETAREPIALIDGQLDVVLHNDAFAEFYGLDEVARDQRVALADIAGNWFDSALLQRLSDVLGRDRELWDYELRQLNAEGAERVLLVNARRMRLPDSADRVALLTTGDVTALKRAEDDVRDLNRQLAGRVDQVTEVNRELEAFSYSVSHDLRAPLRHVGGFADKLRRHLGEDADEKTTHYLRVIGDSAARMAALIDDLLVYSRLGRGAMRLQPVDMQAVVEETRAIVSADLGERDVRWRIQPLPVVMGDENMMRAVWQNLMGNAVKYTARREVAEIEIGAARRDDGSHEFFIRDNGAGFDMTYADKLFGVFQRLHKASEYPGTGIGLASVRRILARHGGRIDAEAAPEAGATFRFTLPGNTTHS</sequence>
<dbReference type="InterPro" id="IPR007891">
    <property type="entry name" value="CHASE3"/>
</dbReference>
<dbReference type="GO" id="GO:0005886">
    <property type="term" value="C:plasma membrane"/>
    <property type="evidence" value="ECO:0007669"/>
    <property type="project" value="UniProtKB-ARBA"/>
</dbReference>
<dbReference type="InterPro" id="IPR005467">
    <property type="entry name" value="His_kinase_dom"/>
</dbReference>
<reference evidence="9 10" key="1">
    <citation type="journal article" date="2021" name="Microbiol. Resour. Announc.">
        <title>Draft Genome Sequence of Coralloluteibacterium stylophorae LMG 29479T.</title>
        <authorList>
            <person name="Karlyshev A.V."/>
            <person name="Kudryashova E.B."/>
            <person name="Ariskina E.V."/>
            <person name="Conroy A.P."/>
            <person name="Abidueva E.Y."/>
        </authorList>
    </citation>
    <scope>NUCLEOTIDE SEQUENCE [LARGE SCALE GENOMIC DNA]</scope>
    <source>
        <strain evidence="9 10">LMG 29479</strain>
    </source>
</reference>
<evidence type="ECO:0000256" key="5">
    <source>
        <dbReference type="ARBA" id="ARBA00022777"/>
    </source>
</evidence>
<dbReference type="Proteomes" id="UP000675747">
    <property type="component" value="Unassembled WGS sequence"/>
</dbReference>
<dbReference type="InterPro" id="IPR035965">
    <property type="entry name" value="PAS-like_dom_sf"/>
</dbReference>
<gene>
    <name evidence="9" type="ORF">KB893_000375</name>
</gene>
<feature type="domain" description="Histidine kinase" evidence="8">
    <location>
        <begin position="376"/>
        <end position="591"/>
    </location>
</feature>
<dbReference type="InterPro" id="IPR004358">
    <property type="entry name" value="Sig_transdc_His_kin-like_C"/>
</dbReference>
<dbReference type="SUPFAM" id="SSF55874">
    <property type="entry name" value="ATPase domain of HSP90 chaperone/DNA topoisomerase II/histidine kinase"/>
    <property type="match status" value="1"/>
</dbReference>
<dbReference type="InterPro" id="IPR003661">
    <property type="entry name" value="HisK_dim/P_dom"/>
</dbReference>
<keyword evidence="5" id="KW-0418">Kinase</keyword>
<dbReference type="Gene3D" id="3.30.565.10">
    <property type="entry name" value="Histidine kinase-like ATPase, C-terminal domain"/>
    <property type="match status" value="1"/>
</dbReference>
<dbReference type="RefSeq" id="WP_213173291.1">
    <property type="nucleotide sequence ID" value="NZ_JBHRTJ010000007.1"/>
</dbReference>
<keyword evidence="7" id="KW-0812">Transmembrane</keyword>
<dbReference type="SUPFAM" id="SSF55785">
    <property type="entry name" value="PYP-like sensor domain (PAS domain)"/>
    <property type="match status" value="1"/>
</dbReference>
<dbReference type="EMBL" id="JAGQFT020000001">
    <property type="protein sequence ID" value="MBS7455591.1"/>
    <property type="molecule type" value="Genomic_DNA"/>
</dbReference>
<dbReference type="AlphaFoldDB" id="A0AAP2C6M6"/>
<dbReference type="CDD" id="cd00082">
    <property type="entry name" value="HisKA"/>
    <property type="match status" value="1"/>
</dbReference>
<dbReference type="Pfam" id="PF05227">
    <property type="entry name" value="CHASE3"/>
    <property type="match status" value="1"/>
</dbReference>
<dbReference type="Pfam" id="PF13188">
    <property type="entry name" value="PAS_8"/>
    <property type="match status" value="1"/>
</dbReference>
<proteinExistence type="predicted"/>
<dbReference type="GO" id="GO:0030295">
    <property type="term" value="F:protein kinase activator activity"/>
    <property type="evidence" value="ECO:0007669"/>
    <property type="project" value="TreeGrafter"/>
</dbReference>
<dbReference type="PROSITE" id="PS50109">
    <property type="entry name" value="HIS_KIN"/>
    <property type="match status" value="1"/>
</dbReference>
<dbReference type="PRINTS" id="PR00344">
    <property type="entry name" value="BCTRLSENSOR"/>
</dbReference>
<evidence type="ECO:0000313" key="10">
    <source>
        <dbReference type="Proteomes" id="UP000675747"/>
    </source>
</evidence>
<dbReference type="Gene3D" id="1.10.287.130">
    <property type="match status" value="1"/>
</dbReference>
<keyword evidence="6 7" id="KW-0472">Membrane</keyword>
<evidence type="ECO:0000259" key="8">
    <source>
        <dbReference type="PROSITE" id="PS50109"/>
    </source>
</evidence>
<dbReference type="SUPFAM" id="SSF47384">
    <property type="entry name" value="Homodimeric domain of signal transducing histidine kinase"/>
    <property type="match status" value="1"/>
</dbReference>
<dbReference type="InterPro" id="IPR050351">
    <property type="entry name" value="BphY/WalK/GraS-like"/>
</dbReference>
<name>A0AAP2C6M6_9GAMM</name>
<feature type="transmembrane region" description="Helical" evidence="7">
    <location>
        <begin position="12"/>
        <end position="31"/>
    </location>
</feature>
<evidence type="ECO:0000256" key="2">
    <source>
        <dbReference type="ARBA" id="ARBA00012438"/>
    </source>
</evidence>
<dbReference type="InterPro" id="IPR036097">
    <property type="entry name" value="HisK_dim/P_sf"/>
</dbReference>
<comment type="catalytic activity">
    <reaction evidence="1">
        <text>ATP + protein L-histidine = ADP + protein N-phospho-L-histidine.</text>
        <dbReference type="EC" id="2.7.13.3"/>
    </reaction>
</comment>
<evidence type="ECO:0000256" key="7">
    <source>
        <dbReference type="SAM" id="Phobius"/>
    </source>
</evidence>
<dbReference type="SMART" id="SM00388">
    <property type="entry name" value="HisKA"/>
    <property type="match status" value="1"/>
</dbReference>
<keyword evidence="7" id="KW-1133">Transmembrane helix</keyword>
<dbReference type="PANTHER" id="PTHR42878">
    <property type="entry name" value="TWO-COMPONENT HISTIDINE KINASE"/>
    <property type="match status" value="1"/>
</dbReference>
<evidence type="ECO:0000256" key="1">
    <source>
        <dbReference type="ARBA" id="ARBA00000085"/>
    </source>
</evidence>
<comment type="caution">
    <text evidence="9">The sequence shown here is derived from an EMBL/GenBank/DDBJ whole genome shotgun (WGS) entry which is preliminary data.</text>
</comment>
<dbReference type="Gene3D" id="3.30.450.20">
    <property type="entry name" value="PAS domain"/>
    <property type="match status" value="1"/>
</dbReference>
<dbReference type="FunFam" id="3.30.565.10:FF:000006">
    <property type="entry name" value="Sensor histidine kinase WalK"/>
    <property type="match status" value="1"/>
</dbReference>
<dbReference type="GO" id="GO:0000155">
    <property type="term" value="F:phosphorelay sensor kinase activity"/>
    <property type="evidence" value="ECO:0007669"/>
    <property type="project" value="InterPro"/>
</dbReference>
<evidence type="ECO:0000313" key="9">
    <source>
        <dbReference type="EMBL" id="MBS7455591.1"/>
    </source>
</evidence>
<dbReference type="Pfam" id="PF00512">
    <property type="entry name" value="HisKA"/>
    <property type="match status" value="1"/>
</dbReference>
<dbReference type="PANTHER" id="PTHR42878:SF15">
    <property type="entry name" value="BACTERIOPHYTOCHROME"/>
    <property type="match status" value="1"/>
</dbReference>
<dbReference type="EC" id="2.7.13.3" evidence="2"/>
<keyword evidence="10" id="KW-1185">Reference proteome</keyword>
<dbReference type="InterPro" id="IPR003594">
    <property type="entry name" value="HATPase_dom"/>
</dbReference>